<gene>
    <name evidence="1" type="ORF">BbINS_00815</name>
</gene>
<evidence type="ECO:0000313" key="2">
    <source>
        <dbReference type="Proteomes" id="UP000009359"/>
    </source>
</evidence>
<evidence type="ECO:0000313" key="1">
    <source>
        <dbReference type="EMBL" id="EKS46059.1"/>
    </source>
</evidence>
<dbReference type="EMBL" id="AMQK01000003">
    <property type="protein sequence ID" value="EKS46059.1"/>
    <property type="molecule type" value="Genomic_DNA"/>
</dbReference>
<reference evidence="1 2" key="1">
    <citation type="journal article" date="2013" name="Genome Announc.">
        <title>Whole Genome Sequencing and Comparative Analysis of Bartonella bacilliformis Strain INS, the Causative Agent of Carrion's Disease.</title>
        <authorList>
            <person name="Tarazona D."/>
            <person name="Padilla C."/>
            <person name="Caceres O."/>
            <person name="Montenegro J.D."/>
            <person name="Bailon H."/>
            <person name="Ventura G."/>
            <person name="Mendoza G."/>
            <person name="Anaya E."/>
            <person name="Guio H."/>
        </authorList>
    </citation>
    <scope>NUCLEOTIDE SEQUENCE [LARGE SCALE GENOMIC DNA]</scope>
    <source>
        <strain evidence="1 2">INS</strain>
    </source>
</reference>
<comment type="caution">
    <text evidence="1">The sequence shown here is derived from an EMBL/GenBank/DDBJ whole genome shotgun (WGS) entry which is preliminary data.</text>
</comment>
<protein>
    <submittedName>
        <fullName evidence="1">Uncharacterized protein</fullName>
    </submittedName>
</protein>
<organism evidence="1 2">
    <name type="scientific">Bartonella bacilliformis INS</name>
    <dbReference type="NCBI Taxonomy" id="1206782"/>
    <lineage>
        <taxon>Bacteria</taxon>
        <taxon>Pseudomonadati</taxon>
        <taxon>Pseudomonadota</taxon>
        <taxon>Alphaproteobacteria</taxon>
        <taxon>Hyphomicrobiales</taxon>
        <taxon>Bartonellaceae</taxon>
        <taxon>Bartonella</taxon>
    </lineage>
</organism>
<dbReference type="Proteomes" id="UP000009359">
    <property type="component" value="Unassembled WGS sequence"/>
</dbReference>
<name>A0ABP2SPM3_BARBA</name>
<proteinExistence type="predicted"/>
<accession>A0ABP2SPM3</accession>
<sequence length="39" mass="4642">MSSKSKLLLKWPMEILAFVEIWKWDNAFNVELSALNFQL</sequence>
<keyword evidence="2" id="KW-1185">Reference proteome</keyword>